<dbReference type="Proteomes" id="UP000464317">
    <property type="component" value="Chromosome"/>
</dbReference>
<dbReference type="RefSeq" id="WP_161553201.1">
    <property type="nucleotide sequence ID" value="NZ_AP022325.1"/>
</dbReference>
<dbReference type="InterPro" id="IPR002871">
    <property type="entry name" value="NIF_FeS_clus_asmbl_NifU_N"/>
</dbReference>
<dbReference type="GO" id="GO:0005506">
    <property type="term" value="F:iron ion binding"/>
    <property type="evidence" value="ECO:0007669"/>
    <property type="project" value="InterPro"/>
</dbReference>
<evidence type="ECO:0000313" key="2">
    <source>
        <dbReference type="EMBL" id="BBU47751.1"/>
    </source>
</evidence>
<accession>A0A809RUR0</accession>
<protein>
    <submittedName>
        <fullName evidence="2">Iron-sulfur cluster assembly scaffold protein</fullName>
    </submittedName>
</protein>
<sequence>MHFNKDKAREIIMKHYMKPQNKKDLTPNQKNTIYSNSCADKLIYELTWENDVLVDAKFSGNGCAPFVASTDLFFDKIKGKTKNEIISFINIFTDFVKGNDVSEYEISLLGDLWVFYNIKIQPNRIICTLLPTNVFINE</sequence>
<dbReference type="AlphaFoldDB" id="A0A809RUR0"/>
<dbReference type="Gene3D" id="3.90.1010.10">
    <property type="match status" value="1"/>
</dbReference>
<keyword evidence="3" id="KW-1185">Reference proteome</keyword>
<dbReference type="GO" id="GO:0051536">
    <property type="term" value="F:iron-sulfur cluster binding"/>
    <property type="evidence" value="ECO:0007669"/>
    <property type="project" value="InterPro"/>
</dbReference>
<name>A0A809RUR0_9BACT</name>
<dbReference type="SUPFAM" id="SSF82649">
    <property type="entry name" value="SufE/NifU"/>
    <property type="match status" value="1"/>
</dbReference>
<dbReference type="CDD" id="cd06664">
    <property type="entry name" value="IscU_like"/>
    <property type="match status" value="1"/>
</dbReference>
<dbReference type="KEGG" id="mfel:JPM2_4440"/>
<reference evidence="2 3" key="1">
    <citation type="submission" date="2020-01" db="EMBL/GenBank/DDBJ databases">
        <title>Complete genome sequence of Mycoplasma felis strain Myco-2.</title>
        <authorList>
            <person name="Kinoshita Y."/>
            <person name="Niwa H."/>
            <person name="Uchida-Fujii E."/>
            <person name="Nukada T."/>
        </authorList>
    </citation>
    <scope>NUCLEOTIDE SEQUENCE [LARGE SCALE GENOMIC DNA]</scope>
    <source>
        <strain evidence="2 3">Myco-2</strain>
    </source>
</reference>
<dbReference type="GO" id="GO:0016226">
    <property type="term" value="P:iron-sulfur cluster assembly"/>
    <property type="evidence" value="ECO:0007669"/>
    <property type="project" value="InterPro"/>
</dbReference>
<gene>
    <name evidence="2" type="ORF">JPM2_4440</name>
</gene>
<evidence type="ECO:0000313" key="3">
    <source>
        <dbReference type="Proteomes" id="UP000464317"/>
    </source>
</evidence>
<dbReference type="EMBL" id="AP022325">
    <property type="protein sequence ID" value="BBU47751.1"/>
    <property type="molecule type" value="Genomic_DNA"/>
</dbReference>
<evidence type="ECO:0000259" key="1">
    <source>
        <dbReference type="Pfam" id="PF01592"/>
    </source>
</evidence>
<dbReference type="Pfam" id="PF01592">
    <property type="entry name" value="NifU_N"/>
    <property type="match status" value="1"/>
</dbReference>
<proteinExistence type="predicted"/>
<feature type="domain" description="NIF system FeS cluster assembly NifU N-terminal" evidence="1">
    <location>
        <begin position="10"/>
        <end position="97"/>
    </location>
</feature>
<organism evidence="2 3">
    <name type="scientific">Mycoplasmopsis felis</name>
    <dbReference type="NCBI Taxonomy" id="33923"/>
    <lineage>
        <taxon>Bacteria</taxon>
        <taxon>Bacillati</taxon>
        <taxon>Mycoplasmatota</taxon>
        <taxon>Mycoplasmoidales</taxon>
        <taxon>Metamycoplasmataceae</taxon>
        <taxon>Mycoplasmopsis</taxon>
    </lineage>
</organism>